<dbReference type="CDD" id="cd17246">
    <property type="entry name" value="RMtype1_S_SonII-TRD2-CR2_like"/>
    <property type="match status" value="1"/>
</dbReference>
<dbReference type="REBASE" id="196724">
    <property type="entry name" value="S.RilCRIBORF1023P"/>
</dbReference>
<gene>
    <name evidence="5" type="ORF">CRIB_1024</name>
</gene>
<name>A0A1V1I0P4_9FIRM</name>
<dbReference type="EMBL" id="LN555523">
    <property type="protein sequence ID" value="CED93775.1"/>
    <property type="molecule type" value="Genomic_DNA"/>
</dbReference>
<dbReference type="GeneID" id="82205202"/>
<feature type="domain" description="Type I restriction modification DNA specificity" evidence="4">
    <location>
        <begin position="5"/>
        <end position="186"/>
    </location>
</feature>
<dbReference type="GO" id="GO:0003677">
    <property type="term" value="F:DNA binding"/>
    <property type="evidence" value="ECO:0007669"/>
    <property type="project" value="UniProtKB-KW"/>
</dbReference>
<evidence type="ECO:0000313" key="5">
    <source>
        <dbReference type="EMBL" id="CED93775.1"/>
    </source>
</evidence>
<keyword evidence="6" id="KW-1185">Reference proteome</keyword>
<dbReference type="InterPro" id="IPR000055">
    <property type="entry name" value="Restrct_endonuc_typeI_TRD"/>
</dbReference>
<dbReference type="Proteomes" id="UP000245622">
    <property type="component" value="Chromosome 1"/>
</dbReference>
<organism evidence="5 6">
    <name type="scientific">Romboutsia ilealis</name>
    <dbReference type="NCBI Taxonomy" id="1115758"/>
    <lineage>
        <taxon>Bacteria</taxon>
        <taxon>Bacillati</taxon>
        <taxon>Bacillota</taxon>
        <taxon>Clostridia</taxon>
        <taxon>Peptostreptococcales</taxon>
        <taxon>Peptostreptococcaceae</taxon>
        <taxon>Romboutsia</taxon>
    </lineage>
</organism>
<dbReference type="KEGG" id="ril:CRIB_1024"/>
<proteinExistence type="inferred from homology"/>
<dbReference type="SUPFAM" id="SSF116734">
    <property type="entry name" value="DNA methylase specificity domain"/>
    <property type="match status" value="2"/>
</dbReference>
<keyword evidence="3" id="KW-0238">DNA-binding</keyword>
<feature type="domain" description="Type I restriction modification DNA specificity" evidence="4">
    <location>
        <begin position="225"/>
        <end position="406"/>
    </location>
</feature>
<dbReference type="GO" id="GO:0009307">
    <property type="term" value="P:DNA restriction-modification system"/>
    <property type="evidence" value="ECO:0007669"/>
    <property type="project" value="UniProtKB-KW"/>
</dbReference>
<keyword evidence="2" id="KW-0680">Restriction system</keyword>
<dbReference type="Gene3D" id="3.90.220.20">
    <property type="entry name" value="DNA methylase specificity domains"/>
    <property type="match status" value="2"/>
</dbReference>
<reference evidence="5 6" key="1">
    <citation type="submission" date="2014-04" db="EMBL/GenBank/DDBJ databases">
        <authorList>
            <person name="Hornung B.V."/>
        </authorList>
    </citation>
    <scope>NUCLEOTIDE SEQUENCE [LARGE SCALE GENOMIC DNA]</scope>
    <source>
        <strain evidence="5 6">CRIB</strain>
    </source>
</reference>
<dbReference type="Pfam" id="PF01420">
    <property type="entry name" value="Methylase_S"/>
    <property type="match status" value="2"/>
</dbReference>
<evidence type="ECO:0000259" key="4">
    <source>
        <dbReference type="Pfam" id="PF01420"/>
    </source>
</evidence>
<evidence type="ECO:0000256" key="1">
    <source>
        <dbReference type="ARBA" id="ARBA00010923"/>
    </source>
</evidence>
<dbReference type="RefSeq" id="WP_180703462.1">
    <property type="nucleotide sequence ID" value="NZ_LN555523.1"/>
</dbReference>
<dbReference type="AlphaFoldDB" id="A0A1V1I0P4"/>
<evidence type="ECO:0000256" key="3">
    <source>
        <dbReference type="ARBA" id="ARBA00023125"/>
    </source>
</evidence>
<comment type="similarity">
    <text evidence="1">Belongs to the type-I restriction system S methylase family.</text>
</comment>
<evidence type="ECO:0000256" key="2">
    <source>
        <dbReference type="ARBA" id="ARBA00022747"/>
    </source>
</evidence>
<evidence type="ECO:0000313" key="6">
    <source>
        <dbReference type="Proteomes" id="UP000245622"/>
    </source>
</evidence>
<dbReference type="PANTHER" id="PTHR30408">
    <property type="entry name" value="TYPE-1 RESTRICTION ENZYME ECOKI SPECIFICITY PROTEIN"/>
    <property type="match status" value="1"/>
</dbReference>
<sequence length="428" mass="48888">MSCNEWKEYTLDEVCISITDGSHSSPKSVENGYPMASVKDMGYFEINIDSCRQISEEDYQKLVNGKCKPEINDVLIAKDGSYMKFVNVVKEEKDLVLLSSIAILKPNIDILNPLFLKYYLLTPNVKHELEYGYVSGSAIRRIVLKDFKRFPIKLPPSEEQEKIANILSSLDDKIELNNEMNKTLEEMAQSIFKRWFVDFEFPNDEGQPYKSSGGEMVDSEFGMIPNGWEVKNLDEVLELIIDYRGKTPKKLGSDWSDEGIMALSAKHIKDGNLVNLEVIKYVSNELYEKWMKDKLKMGDIIMTSEAPVGELYYINTNTEYCLSQRVYGLRSNKNILKSSLLYYMLDSKHVKGQILNRSTGTTVVGIRQTELRKVNVIVPPMNIQESISILLDKILSKKEILDNENTNLAQIRNSILPKLMNGEIKIGI</sequence>
<protein>
    <submittedName>
        <fullName evidence="5">Type I restriction modification DNA specificity domain protein</fullName>
    </submittedName>
</protein>
<accession>A0A1V1I0P4</accession>
<dbReference type="InterPro" id="IPR044946">
    <property type="entry name" value="Restrct_endonuc_typeI_TRD_sf"/>
</dbReference>
<dbReference type="PANTHER" id="PTHR30408:SF12">
    <property type="entry name" value="TYPE I RESTRICTION ENZYME MJAVIII SPECIFICITY SUBUNIT"/>
    <property type="match status" value="1"/>
</dbReference>
<dbReference type="InterPro" id="IPR052021">
    <property type="entry name" value="Type-I_RS_S_subunit"/>
</dbReference>